<reference evidence="1" key="1">
    <citation type="submission" date="2021-01" db="EMBL/GenBank/DDBJ databases">
        <title>Genome sequence of strain Noviherbaspirillum sp. DKR-6.</title>
        <authorList>
            <person name="Chaudhary D.K."/>
        </authorList>
    </citation>
    <scope>NUCLEOTIDE SEQUENCE</scope>
    <source>
        <strain evidence="1">DKR-6</strain>
    </source>
</reference>
<dbReference type="RefSeq" id="WP_200596948.1">
    <property type="nucleotide sequence ID" value="NZ_JAEPBG010000016.1"/>
</dbReference>
<evidence type="ECO:0000313" key="2">
    <source>
        <dbReference type="Proteomes" id="UP000622890"/>
    </source>
</evidence>
<protein>
    <submittedName>
        <fullName evidence="1">Uncharacterized protein</fullName>
    </submittedName>
</protein>
<organism evidence="1 2">
    <name type="scientific">Noviherbaspirillum pedocola</name>
    <dbReference type="NCBI Taxonomy" id="2801341"/>
    <lineage>
        <taxon>Bacteria</taxon>
        <taxon>Pseudomonadati</taxon>
        <taxon>Pseudomonadota</taxon>
        <taxon>Betaproteobacteria</taxon>
        <taxon>Burkholderiales</taxon>
        <taxon>Oxalobacteraceae</taxon>
        <taxon>Noviherbaspirillum</taxon>
    </lineage>
</organism>
<comment type="caution">
    <text evidence="1">The sequence shown here is derived from an EMBL/GenBank/DDBJ whole genome shotgun (WGS) entry which is preliminary data.</text>
</comment>
<dbReference type="Proteomes" id="UP000622890">
    <property type="component" value="Unassembled WGS sequence"/>
</dbReference>
<proteinExistence type="predicted"/>
<gene>
    <name evidence="1" type="ORF">JJB74_25870</name>
</gene>
<sequence>MTQDDILDMFRTHAETLQPAADAPALSAVILDLAQMLAESRGKLSKENFETLICIGGALYREGKSGFDARSDLADIMKRSAEP</sequence>
<accession>A0A934SZV2</accession>
<name>A0A934SZV2_9BURK</name>
<dbReference type="AlphaFoldDB" id="A0A934SZV2"/>
<keyword evidence="2" id="KW-1185">Reference proteome</keyword>
<evidence type="ECO:0000313" key="1">
    <source>
        <dbReference type="EMBL" id="MBK4738066.1"/>
    </source>
</evidence>
<dbReference type="EMBL" id="JAEPBG010000016">
    <property type="protein sequence ID" value="MBK4738066.1"/>
    <property type="molecule type" value="Genomic_DNA"/>
</dbReference>